<evidence type="ECO:0000256" key="1">
    <source>
        <dbReference type="ARBA" id="ARBA00004167"/>
    </source>
</evidence>
<feature type="chain" id="PRO_5035905988" evidence="8">
    <location>
        <begin position="18"/>
        <end position="511"/>
    </location>
</feature>
<dbReference type="EMBL" id="CAJPWZ010002069">
    <property type="protein sequence ID" value="CAG2230448.1"/>
    <property type="molecule type" value="Genomic_DNA"/>
</dbReference>
<comment type="caution">
    <text evidence="9">The sequence shown here is derived from an EMBL/GenBank/DDBJ whole genome shotgun (WGS) entry which is preliminary data.</text>
</comment>
<accession>A0A8S3TNM8</accession>
<comment type="subcellular location">
    <subcellularLocation>
        <location evidence="1">Membrane</location>
        <topology evidence="1">Single-pass membrane protein</topology>
    </subcellularLocation>
</comment>
<dbReference type="GO" id="GO:0007165">
    <property type="term" value="P:signal transduction"/>
    <property type="evidence" value="ECO:0007669"/>
    <property type="project" value="TreeGrafter"/>
</dbReference>
<organism evidence="9 10">
    <name type="scientific">Mytilus edulis</name>
    <name type="common">Blue mussel</name>
    <dbReference type="NCBI Taxonomy" id="6550"/>
    <lineage>
        <taxon>Eukaryota</taxon>
        <taxon>Metazoa</taxon>
        <taxon>Spiralia</taxon>
        <taxon>Lophotrochozoa</taxon>
        <taxon>Mollusca</taxon>
        <taxon>Bivalvia</taxon>
        <taxon>Autobranchia</taxon>
        <taxon>Pteriomorphia</taxon>
        <taxon>Mytilida</taxon>
        <taxon>Mytiloidea</taxon>
        <taxon>Mytilidae</taxon>
        <taxon>Mytilinae</taxon>
        <taxon>Mytilus</taxon>
    </lineage>
</organism>
<keyword evidence="10" id="KW-1185">Reference proteome</keyword>
<evidence type="ECO:0000256" key="3">
    <source>
        <dbReference type="ARBA" id="ARBA00022729"/>
    </source>
</evidence>
<proteinExistence type="predicted"/>
<keyword evidence="5 7" id="KW-0472">Membrane</keyword>
<dbReference type="GO" id="GO:0005886">
    <property type="term" value="C:plasma membrane"/>
    <property type="evidence" value="ECO:0007669"/>
    <property type="project" value="TreeGrafter"/>
</dbReference>
<keyword evidence="2 7" id="KW-0812">Transmembrane</keyword>
<sequence length="511" mass="57143">MELSYILTLLCLPSIFTDPTGCTYNTDTLLYTCNARLWALPLVFSSFTNQPQRLLLKDVDGELPASAPNGPTFIGFSAVDTSLFDTRFPASFHIMCYANTSLIIFKDTFQDLGFIDEVIIQDCNILSLPVQVFSYFGEVNSFIIQGGSINNMVADSFNGLDIKPMPASLTPKGELVLQNTQVISQSFPFGVFYNIYNVTTMVLDNIDITSVTKDTFYANPYLTNLTISNNNLASLPSQLFASSHSLEFLSFWGLPWICTCSDLWIVPYVINNNITLNGDFICSSPVAQSNTKVTSYYAANCLNYDVCQGEAGFVSSDTCIKAVDMVTYILAVPIITLTVISLVCIIQLLLYVKRNEQYIRQMIEVPNIDTREDKFAKALAAKIAKNEETTENRSFSHNWLGAKRKLMIARALSKTITANQINNPLPEDTKQWTNQSNNPLHEDTKQEVYSDNESDLEDYDEDYELQDLSTLRGERLTKALEEKILRDLENIPVVSGIWVAAPRGGKSGLEF</sequence>
<evidence type="ECO:0000256" key="6">
    <source>
        <dbReference type="SAM" id="MobiDB-lite"/>
    </source>
</evidence>
<protein>
    <submittedName>
        <fullName evidence="9">Uncharacterized protein</fullName>
    </submittedName>
</protein>
<dbReference type="Pfam" id="PF13855">
    <property type="entry name" value="LRR_8"/>
    <property type="match status" value="1"/>
</dbReference>
<feature type="signal peptide" evidence="8">
    <location>
        <begin position="1"/>
        <end position="17"/>
    </location>
</feature>
<evidence type="ECO:0000313" key="10">
    <source>
        <dbReference type="Proteomes" id="UP000683360"/>
    </source>
</evidence>
<evidence type="ECO:0000313" key="9">
    <source>
        <dbReference type="EMBL" id="CAG2230448.1"/>
    </source>
</evidence>
<evidence type="ECO:0000256" key="2">
    <source>
        <dbReference type="ARBA" id="ARBA00022692"/>
    </source>
</evidence>
<evidence type="ECO:0000256" key="7">
    <source>
        <dbReference type="SAM" id="Phobius"/>
    </source>
</evidence>
<dbReference type="InterPro" id="IPR001611">
    <property type="entry name" value="Leu-rich_rpt"/>
</dbReference>
<dbReference type="OrthoDB" id="6066926at2759"/>
<dbReference type="AlphaFoldDB" id="A0A8S3TNM8"/>
<dbReference type="GO" id="GO:0038023">
    <property type="term" value="F:signaling receptor activity"/>
    <property type="evidence" value="ECO:0007669"/>
    <property type="project" value="TreeGrafter"/>
</dbReference>
<dbReference type="Gene3D" id="3.80.10.10">
    <property type="entry name" value="Ribonuclease Inhibitor"/>
    <property type="match status" value="1"/>
</dbReference>
<dbReference type="InterPro" id="IPR032675">
    <property type="entry name" value="LRR_dom_sf"/>
</dbReference>
<keyword evidence="3 8" id="KW-0732">Signal</keyword>
<evidence type="ECO:0000256" key="8">
    <source>
        <dbReference type="SAM" id="SignalP"/>
    </source>
</evidence>
<name>A0A8S3TNM8_MYTED</name>
<feature type="transmembrane region" description="Helical" evidence="7">
    <location>
        <begin position="325"/>
        <end position="352"/>
    </location>
</feature>
<reference evidence="9" key="1">
    <citation type="submission" date="2021-03" db="EMBL/GenBank/DDBJ databases">
        <authorList>
            <person name="Bekaert M."/>
        </authorList>
    </citation>
    <scope>NUCLEOTIDE SEQUENCE</scope>
</reference>
<dbReference type="PANTHER" id="PTHR24365">
    <property type="entry name" value="TOLL-LIKE RECEPTOR"/>
    <property type="match status" value="1"/>
</dbReference>
<dbReference type="SUPFAM" id="SSF52058">
    <property type="entry name" value="L domain-like"/>
    <property type="match status" value="1"/>
</dbReference>
<dbReference type="PANTHER" id="PTHR24365:SF541">
    <property type="entry name" value="PROTEIN TOLL-RELATED"/>
    <property type="match status" value="1"/>
</dbReference>
<dbReference type="Proteomes" id="UP000683360">
    <property type="component" value="Unassembled WGS sequence"/>
</dbReference>
<keyword evidence="4 7" id="KW-1133">Transmembrane helix</keyword>
<evidence type="ECO:0000256" key="5">
    <source>
        <dbReference type="ARBA" id="ARBA00023136"/>
    </source>
</evidence>
<feature type="region of interest" description="Disordered" evidence="6">
    <location>
        <begin position="420"/>
        <end position="453"/>
    </location>
</feature>
<gene>
    <name evidence="9" type="ORF">MEDL_43301</name>
</gene>
<evidence type="ECO:0000256" key="4">
    <source>
        <dbReference type="ARBA" id="ARBA00022989"/>
    </source>
</evidence>